<sequence length="286" mass="32942">MKRKRIILPTDFSKNAWNAIVYALTVFKDDPCDFFILNSFQVGASGLSTKMARYNDTRLYNLMKEQSERDLKRELEKINALDKNPNHNFIARSEQATLVNAIGKTVYKEEIDYVIMGTKGVSGLKEVFMGSNTFQIIKEIDFCPIIAVPEDYQTDGELDSLMLATGYEHLFENYELQPLLHLPVNFKAKLRIVYVGNSADLNEAQKKSKEALEKRLDTIEHEFVEVEKDGSVTNTIQKMVQQDDTIDMLVMIHQDHSFFEKLTREPVIKKVAFATRVPFMVVHLFE</sequence>
<evidence type="ECO:0000256" key="2">
    <source>
        <dbReference type="SAM" id="Coils"/>
    </source>
</evidence>
<evidence type="ECO:0000259" key="3">
    <source>
        <dbReference type="Pfam" id="PF00582"/>
    </source>
</evidence>
<dbReference type="InterPro" id="IPR006016">
    <property type="entry name" value="UspA"/>
</dbReference>
<dbReference type="PANTHER" id="PTHR46268">
    <property type="entry name" value="STRESS RESPONSE PROTEIN NHAX"/>
    <property type="match status" value="1"/>
</dbReference>
<dbReference type="EMBL" id="CP157804">
    <property type="protein sequence ID" value="XBQ23161.1"/>
    <property type="molecule type" value="Genomic_DNA"/>
</dbReference>
<dbReference type="SUPFAM" id="SSF52402">
    <property type="entry name" value="Adenine nucleotide alpha hydrolases-like"/>
    <property type="match status" value="2"/>
</dbReference>
<keyword evidence="2" id="KW-0175">Coiled coil</keyword>
<feature type="coiled-coil region" evidence="2">
    <location>
        <begin position="202"/>
        <end position="229"/>
    </location>
</feature>
<reference evidence="4" key="1">
    <citation type="submission" date="2024-05" db="EMBL/GenBank/DDBJ databases">
        <title>Draft Genome Sequences of Flagellimonas sp. MMG031 and Marinobacter sp. MMG032 Isolated from the dinoflagellate Symbiodinium pilosum.</title>
        <authorList>
            <person name="Shikuma N.J."/>
            <person name="Farrell M.V."/>
        </authorList>
    </citation>
    <scope>NUCLEOTIDE SEQUENCE</scope>
    <source>
        <strain evidence="4">MMG031</strain>
    </source>
</reference>
<name>A0AAU7MY58_9FLAO</name>
<dbReference type="InterPro" id="IPR014729">
    <property type="entry name" value="Rossmann-like_a/b/a_fold"/>
</dbReference>
<accession>A0AAU7MY58</accession>
<dbReference type="Pfam" id="PF00582">
    <property type="entry name" value="Usp"/>
    <property type="match status" value="1"/>
</dbReference>
<dbReference type="Gene3D" id="3.40.50.620">
    <property type="entry name" value="HUPs"/>
    <property type="match status" value="2"/>
</dbReference>
<dbReference type="CDD" id="cd00293">
    <property type="entry name" value="USP-like"/>
    <property type="match status" value="1"/>
</dbReference>
<gene>
    <name evidence="4" type="ORF">ABNE31_16330</name>
</gene>
<evidence type="ECO:0000256" key="1">
    <source>
        <dbReference type="ARBA" id="ARBA00008791"/>
    </source>
</evidence>
<dbReference type="KEGG" id="fld:ABNE31_16330"/>
<comment type="similarity">
    <text evidence="1">Belongs to the universal stress protein A family.</text>
</comment>
<feature type="domain" description="UspA" evidence="3">
    <location>
        <begin position="3"/>
        <end position="148"/>
    </location>
</feature>
<protein>
    <submittedName>
        <fullName evidence="4">Universal stress protein</fullName>
    </submittedName>
</protein>
<dbReference type="AlphaFoldDB" id="A0AAU7MY58"/>
<organism evidence="4">
    <name type="scientific">Flagellimonas sp. MMG031</name>
    <dbReference type="NCBI Taxonomy" id="3158549"/>
    <lineage>
        <taxon>Bacteria</taxon>
        <taxon>Pseudomonadati</taxon>
        <taxon>Bacteroidota</taxon>
        <taxon>Flavobacteriia</taxon>
        <taxon>Flavobacteriales</taxon>
        <taxon>Flavobacteriaceae</taxon>
        <taxon>Flagellimonas</taxon>
    </lineage>
</organism>
<dbReference type="PANTHER" id="PTHR46268:SF6">
    <property type="entry name" value="UNIVERSAL STRESS PROTEIN UP12"/>
    <property type="match status" value="1"/>
</dbReference>
<evidence type="ECO:0000313" key="4">
    <source>
        <dbReference type="EMBL" id="XBQ23161.1"/>
    </source>
</evidence>
<dbReference type="RefSeq" id="WP_293287166.1">
    <property type="nucleotide sequence ID" value="NZ_CP157804.1"/>
</dbReference>
<proteinExistence type="inferred from homology"/>